<keyword evidence="4 7" id="KW-1133">Transmembrane helix</keyword>
<feature type="transmembrane region" description="Helical" evidence="7">
    <location>
        <begin position="111"/>
        <end position="133"/>
    </location>
</feature>
<name>A0A058Z9T5_FONAL</name>
<sequence length="181" mass="20343">MVSYEKIISDIQKQLDKSEMLDKISKKTGLQKIHLFGAGVALILLSLLTSLAGLVTSLVGFVYPAYASFKAIESKETEDDKLWLTYWVVYAFFSTIEYFISFILLLFPGYFFIKLVFLVYLFSPWTHGSVMIYDKILSPFLRKHEHRVDAALNQAAATAKSTAVKTTQYVASATIAATAEE</sequence>
<evidence type="ECO:0000313" key="9">
    <source>
        <dbReference type="Proteomes" id="UP000030693"/>
    </source>
</evidence>
<keyword evidence="3 7" id="KW-0812">Transmembrane</keyword>
<dbReference type="InterPro" id="IPR004345">
    <property type="entry name" value="TB2_DP1_HVA22"/>
</dbReference>
<evidence type="ECO:0000313" key="8">
    <source>
        <dbReference type="EMBL" id="KCV70693.1"/>
    </source>
</evidence>
<evidence type="ECO:0000256" key="7">
    <source>
        <dbReference type="SAM" id="Phobius"/>
    </source>
</evidence>
<feature type="transmembrane region" description="Helical" evidence="7">
    <location>
        <begin position="35"/>
        <end position="63"/>
    </location>
</feature>
<accession>A0A058Z9T5</accession>
<dbReference type="eggNOG" id="KOG1725">
    <property type="taxonomic scope" value="Eukaryota"/>
</dbReference>
<dbReference type="PANTHER" id="PTHR12300">
    <property type="entry name" value="HVA22-LIKE PROTEINS"/>
    <property type="match status" value="1"/>
</dbReference>
<dbReference type="Pfam" id="PF03134">
    <property type="entry name" value="TB2_DP1_HVA22"/>
    <property type="match status" value="1"/>
</dbReference>
<protein>
    <recommendedName>
        <fullName evidence="10">Receptor expression-enhancing protein</fullName>
    </recommendedName>
</protein>
<evidence type="ECO:0008006" key="10">
    <source>
        <dbReference type="Google" id="ProtNLM"/>
    </source>
</evidence>
<comment type="subcellular location">
    <subcellularLocation>
        <location evidence="1 6">Membrane</location>
        <topology evidence="1 6">Multi-pass membrane protein</topology>
    </subcellularLocation>
</comment>
<dbReference type="Proteomes" id="UP000030693">
    <property type="component" value="Unassembled WGS sequence"/>
</dbReference>
<evidence type="ECO:0000256" key="2">
    <source>
        <dbReference type="ARBA" id="ARBA00008573"/>
    </source>
</evidence>
<dbReference type="OrthoDB" id="10009287at2759"/>
<dbReference type="RefSeq" id="XP_009495209.1">
    <property type="nucleotide sequence ID" value="XM_009496934.1"/>
</dbReference>
<evidence type="ECO:0000256" key="6">
    <source>
        <dbReference type="RuleBase" id="RU362006"/>
    </source>
</evidence>
<evidence type="ECO:0000256" key="4">
    <source>
        <dbReference type="ARBA" id="ARBA00022989"/>
    </source>
</evidence>
<dbReference type="OMA" id="DTQYWVV"/>
<dbReference type="PANTHER" id="PTHR12300:SF161">
    <property type="entry name" value="RECEPTOR EXPRESSION-ENHANCING PROTEIN"/>
    <property type="match status" value="1"/>
</dbReference>
<keyword evidence="5 7" id="KW-0472">Membrane</keyword>
<comment type="similarity">
    <text evidence="2 6">Belongs to the DP1 family.</text>
</comment>
<evidence type="ECO:0000256" key="1">
    <source>
        <dbReference type="ARBA" id="ARBA00004141"/>
    </source>
</evidence>
<dbReference type="GO" id="GO:0016020">
    <property type="term" value="C:membrane"/>
    <property type="evidence" value="ECO:0007669"/>
    <property type="project" value="UniProtKB-SubCell"/>
</dbReference>
<proteinExistence type="inferred from homology"/>
<organism evidence="8">
    <name type="scientific">Fonticula alba</name>
    <name type="common">Slime mold</name>
    <dbReference type="NCBI Taxonomy" id="691883"/>
    <lineage>
        <taxon>Eukaryota</taxon>
        <taxon>Rotosphaerida</taxon>
        <taxon>Fonticulaceae</taxon>
        <taxon>Fonticula</taxon>
    </lineage>
</organism>
<dbReference type="STRING" id="691883.A0A058Z9T5"/>
<dbReference type="EMBL" id="KB932204">
    <property type="protein sequence ID" value="KCV70693.1"/>
    <property type="molecule type" value="Genomic_DNA"/>
</dbReference>
<reference evidence="8" key="1">
    <citation type="submission" date="2013-04" db="EMBL/GenBank/DDBJ databases">
        <title>The Genome Sequence of Fonticula alba ATCC 38817.</title>
        <authorList>
            <consortium name="The Broad Institute Genomics Platform"/>
            <person name="Russ C."/>
            <person name="Cuomo C."/>
            <person name="Burger G."/>
            <person name="Gray M.W."/>
            <person name="Holland P.W.H."/>
            <person name="King N."/>
            <person name="Lang F.B.F."/>
            <person name="Roger A.J."/>
            <person name="Ruiz-Trillo I."/>
            <person name="Brown M."/>
            <person name="Walker B."/>
            <person name="Young S."/>
            <person name="Zeng Q."/>
            <person name="Gargeya S."/>
            <person name="Fitzgerald M."/>
            <person name="Haas B."/>
            <person name="Abouelleil A."/>
            <person name="Allen A.W."/>
            <person name="Alvarado L."/>
            <person name="Arachchi H.M."/>
            <person name="Berlin A.M."/>
            <person name="Chapman S.B."/>
            <person name="Gainer-Dewar J."/>
            <person name="Goldberg J."/>
            <person name="Griggs A."/>
            <person name="Gujja S."/>
            <person name="Hansen M."/>
            <person name="Howarth C."/>
            <person name="Imamovic A."/>
            <person name="Ireland A."/>
            <person name="Larimer J."/>
            <person name="McCowan C."/>
            <person name="Murphy C."/>
            <person name="Pearson M."/>
            <person name="Poon T.W."/>
            <person name="Priest M."/>
            <person name="Roberts A."/>
            <person name="Saif S."/>
            <person name="Shea T."/>
            <person name="Sisk P."/>
            <person name="Sykes S."/>
            <person name="Wortman J."/>
            <person name="Nusbaum C."/>
            <person name="Birren B."/>
        </authorList>
    </citation>
    <scope>NUCLEOTIDE SEQUENCE [LARGE SCALE GENOMIC DNA]</scope>
    <source>
        <strain evidence="8">ATCC 38817</strain>
    </source>
</reference>
<gene>
    <name evidence="8" type="ORF">H696_03046</name>
</gene>
<evidence type="ECO:0000256" key="5">
    <source>
        <dbReference type="ARBA" id="ARBA00023136"/>
    </source>
</evidence>
<feature type="transmembrane region" description="Helical" evidence="7">
    <location>
        <begin position="84"/>
        <end position="105"/>
    </location>
</feature>
<keyword evidence="9" id="KW-1185">Reference proteome</keyword>
<evidence type="ECO:0000256" key="3">
    <source>
        <dbReference type="ARBA" id="ARBA00022692"/>
    </source>
</evidence>
<dbReference type="AlphaFoldDB" id="A0A058Z9T5"/>
<dbReference type="GeneID" id="20527771"/>